<organism evidence="1 2">
    <name type="scientific">Aquabacterium soli</name>
    <dbReference type="NCBI Taxonomy" id="2493092"/>
    <lineage>
        <taxon>Bacteria</taxon>
        <taxon>Pseudomonadati</taxon>
        <taxon>Pseudomonadota</taxon>
        <taxon>Betaproteobacteria</taxon>
        <taxon>Burkholderiales</taxon>
        <taxon>Aquabacterium</taxon>
    </lineage>
</organism>
<dbReference type="PANTHER" id="PTHR45982">
    <property type="entry name" value="REGULATOR OF CHROMOSOME CONDENSATION"/>
    <property type="match status" value="1"/>
</dbReference>
<evidence type="ECO:0000313" key="1">
    <source>
        <dbReference type="EMBL" id="RRS02358.1"/>
    </source>
</evidence>
<dbReference type="GO" id="GO:0005737">
    <property type="term" value="C:cytoplasm"/>
    <property type="evidence" value="ECO:0007669"/>
    <property type="project" value="TreeGrafter"/>
</dbReference>
<evidence type="ECO:0000313" key="2">
    <source>
        <dbReference type="Proteomes" id="UP000269265"/>
    </source>
</evidence>
<dbReference type="Proteomes" id="UP000269265">
    <property type="component" value="Unassembled WGS sequence"/>
</dbReference>
<keyword evidence="2" id="KW-1185">Reference proteome</keyword>
<gene>
    <name evidence="1" type="ORF">EIP75_21105</name>
</gene>
<protein>
    <recommendedName>
        <fullName evidence="3">Alpha-tubulin suppressor</fullName>
    </recommendedName>
</protein>
<evidence type="ECO:0008006" key="3">
    <source>
        <dbReference type="Google" id="ProtNLM"/>
    </source>
</evidence>
<proteinExistence type="predicted"/>
<dbReference type="Gene3D" id="2.130.10.30">
    <property type="entry name" value="Regulator of chromosome condensation 1/beta-lactamase-inhibitor protein II"/>
    <property type="match status" value="2"/>
</dbReference>
<dbReference type="GO" id="GO:0005085">
    <property type="term" value="F:guanyl-nucleotide exchange factor activity"/>
    <property type="evidence" value="ECO:0007669"/>
    <property type="project" value="TreeGrafter"/>
</dbReference>
<reference evidence="1 2" key="1">
    <citation type="submission" date="2018-12" db="EMBL/GenBank/DDBJ databases">
        <title>The whole draft genome of Aquabacterium sp. SJQ9.</title>
        <authorList>
            <person name="Sun L."/>
            <person name="Gao X."/>
            <person name="Chen W."/>
            <person name="Huang K."/>
        </authorList>
    </citation>
    <scope>NUCLEOTIDE SEQUENCE [LARGE SCALE GENOMIC DNA]</scope>
    <source>
        <strain evidence="1 2">SJQ9</strain>
    </source>
</reference>
<dbReference type="EMBL" id="RSED01000024">
    <property type="protein sequence ID" value="RRS02358.1"/>
    <property type="molecule type" value="Genomic_DNA"/>
</dbReference>
<sequence>MVNKSSRLSMTTVFPRRTSSMKLLVAALLVPFTGWSVAGAGPCGIASLGSITTGASLSDDGTVWMWGFRNAGISGLPTNTHAYGNGNPPNQVAFPGGASIKQLASGAYHFLALTQDGRVYGWGQSGYGEVGCRNTASDPYVRPPCEVPFPGLKPGDRIVHVAAGEYFSLALTQQGDLYTWGHDLYGQGGRGDAVAGNAEGPVLNTAHPSYSNGTKVPRNNASMQFVPYKVDLGGEQAVVAGAWYEGAMAITQSAAGQRHVWGWGDNEAGGLGVPYACGGTPIRGVQCVVRKPARALPAFDAIASDVTYVSGGNAFGTALLQDAAGSRLVGWGQKAAIGLGTRPDGTPGDTVAAVLTPQPMRLVDPATGAESQPVRFFSRYVGNVAIGTDDRLWVWGQGGGSAFPQIYPARPTPHGTAHTFPADLDPASALRSNQRGAKVVNIGGTKEVVYYQMSDGSTYGVGYASVDSLNPVGVPNAGKADLDYWGPGGYGGKGTLHGTGSLESIRFGGVRLSAGGVNANGGSSDLSCGGDAPPPQYN</sequence>
<name>A0A426V6I6_9BURK</name>
<comment type="caution">
    <text evidence="1">The sequence shown here is derived from an EMBL/GenBank/DDBJ whole genome shotgun (WGS) entry which is preliminary data.</text>
</comment>
<accession>A0A426V6I6</accession>
<dbReference type="AlphaFoldDB" id="A0A426V6I6"/>
<dbReference type="InterPro" id="IPR051553">
    <property type="entry name" value="Ran_GTPase-activating"/>
</dbReference>
<dbReference type="SUPFAM" id="SSF50985">
    <property type="entry name" value="RCC1/BLIP-II"/>
    <property type="match status" value="2"/>
</dbReference>
<dbReference type="InterPro" id="IPR000408">
    <property type="entry name" value="Reg_chr_condens"/>
</dbReference>
<dbReference type="PROSITE" id="PS50012">
    <property type="entry name" value="RCC1_3"/>
    <property type="match status" value="2"/>
</dbReference>
<dbReference type="InterPro" id="IPR009091">
    <property type="entry name" value="RCC1/BLIP-II"/>
</dbReference>
<dbReference type="Pfam" id="PF13540">
    <property type="entry name" value="RCC1_2"/>
    <property type="match status" value="2"/>
</dbReference>
<dbReference type="PANTHER" id="PTHR45982:SF1">
    <property type="entry name" value="REGULATOR OF CHROMOSOME CONDENSATION"/>
    <property type="match status" value="1"/>
</dbReference>